<dbReference type="SUPFAM" id="SSF52058">
    <property type="entry name" value="L domain-like"/>
    <property type="match status" value="1"/>
</dbReference>
<comment type="subcellular location">
    <subcellularLocation>
        <location evidence="1">Membrane</location>
        <topology evidence="1">Single-pass membrane protein</topology>
    </subcellularLocation>
</comment>
<keyword evidence="9" id="KW-0325">Glycoprotein</keyword>
<dbReference type="PANTHER" id="PTHR27000">
    <property type="entry name" value="LEUCINE-RICH REPEAT RECEPTOR-LIKE PROTEIN KINASE FAMILY PROTEIN-RELATED"/>
    <property type="match status" value="1"/>
</dbReference>
<dbReference type="GO" id="GO:0016020">
    <property type="term" value="C:membrane"/>
    <property type="evidence" value="ECO:0007669"/>
    <property type="project" value="UniProtKB-SubCell"/>
</dbReference>
<evidence type="ECO:0000256" key="9">
    <source>
        <dbReference type="ARBA" id="ARBA00023180"/>
    </source>
</evidence>
<keyword evidence="3" id="KW-0812">Transmembrane</keyword>
<name>A0A382ZXL4_9ZZZZ</name>
<dbReference type="InterPro" id="IPR032675">
    <property type="entry name" value="LRR_dom_sf"/>
</dbReference>
<keyword evidence="8" id="KW-0675">Receptor</keyword>
<dbReference type="EMBL" id="UINC01187425">
    <property type="protein sequence ID" value="SVE00143.1"/>
    <property type="molecule type" value="Genomic_DNA"/>
</dbReference>
<accession>A0A382ZXL4</accession>
<dbReference type="Gene3D" id="3.80.10.10">
    <property type="entry name" value="Ribonuclease Inhibitor"/>
    <property type="match status" value="1"/>
</dbReference>
<dbReference type="GO" id="GO:0006952">
    <property type="term" value="P:defense response"/>
    <property type="evidence" value="ECO:0007669"/>
    <property type="project" value="UniProtKB-ARBA"/>
</dbReference>
<keyword evidence="6" id="KW-1133">Transmembrane helix</keyword>
<dbReference type="InterPro" id="IPR001611">
    <property type="entry name" value="Leu-rich_rpt"/>
</dbReference>
<gene>
    <name evidence="10" type="ORF">METZ01_LOCUS452997</name>
</gene>
<keyword evidence="2" id="KW-0433">Leucine-rich repeat</keyword>
<evidence type="ECO:0000256" key="4">
    <source>
        <dbReference type="ARBA" id="ARBA00022729"/>
    </source>
</evidence>
<dbReference type="FunFam" id="3.80.10.10:FF:000453">
    <property type="entry name" value="Leucine-rich receptor-like protein kinase family protein"/>
    <property type="match status" value="1"/>
</dbReference>
<evidence type="ECO:0000256" key="5">
    <source>
        <dbReference type="ARBA" id="ARBA00022737"/>
    </source>
</evidence>
<dbReference type="GO" id="GO:0051707">
    <property type="term" value="P:response to other organism"/>
    <property type="evidence" value="ECO:0007669"/>
    <property type="project" value="UniProtKB-ARBA"/>
</dbReference>
<dbReference type="PANTHER" id="PTHR27000:SF642">
    <property type="entry name" value="INACTIVE LEUCINE-RICH REPEAT RECEPTOR KINASE XIAO-RELATED"/>
    <property type="match status" value="1"/>
</dbReference>
<feature type="non-terminal residue" evidence="10">
    <location>
        <position position="164"/>
    </location>
</feature>
<evidence type="ECO:0000313" key="10">
    <source>
        <dbReference type="EMBL" id="SVE00143.1"/>
    </source>
</evidence>
<dbReference type="AlphaFoldDB" id="A0A382ZXL4"/>
<protein>
    <recommendedName>
        <fullName evidence="11">Leucine-rich repeat-containing N-terminal plant-type domain-containing protein</fullName>
    </recommendedName>
</protein>
<proteinExistence type="predicted"/>
<dbReference type="GO" id="GO:0009791">
    <property type="term" value="P:post-embryonic development"/>
    <property type="evidence" value="ECO:0007669"/>
    <property type="project" value="UniProtKB-ARBA"/>
</dbReference>
<dbReference type="Pfam" id="PF00560">
    <property type="entry name" value="LRR_1"/>
    <property type="match status" value="3"/>
</dbReference>
<evidence type="ECO:0008006" key="11">
    <source>
        <dbReference type="Google" id="ProtNLM"/>
    </source>
</evidence>
<keyword evidence="4" id="KW-0732">Signal</keyword>
<evidence type="ECO:0000256" key="2">
    <source>
        <dbReference type="ARBA" id="ARBA00022614"/>
    </source>
</evidence>
<sequence length="164" mass="17981">MKKYFFTTIIYLMSCAPTEPVKTYDDVKVLQEFINNSSNLDMSLDVDSSGTIEPRELGTQQWENGRIILLNCYRIGLSGIIPESIGDLTKLTELSLKGNSLSGEIPESIGNLTQITQLSLANNTLSGNLPNTIGKLIFLTRLDISNNQLSGSIPNSITSLVVMH</sequence>
<evidence type="ECO:0000256" key="3">
    <source>
        <dbReference type="ARBA" id="ARBA00022692"/>
    </source>
</evidence>
<evidence type="ECO:0000256" key="1">
    <source>
        <dbReference type="ARBA" id="ARBA00004167"/>
    </source>
</evidence>
<keyword evidence="7" id="KW-0472">Membrane</keyword>
<evidence type="ECO:0000256" key="7">
    <source>
        <dbReference type="ARBA" id="ARBA00023136"/>
    </source>
</evidence>
<evidence type="ECO:0000256" key="6">
    <source>
        <dbReference type="ARBA" id="ARBA00022989"/>
    </source>
</evidence>
<organism evidence="10">
    <name type="scientific">marine metagenome</name>
    <dbReference type="NCBI Taxonomy" id="408172"/>
    <lineage>
        <taxon>unclassified sequences</taxon>
        <taxon>metagenomes</taxon>
        <taxon>ecological metagenomes</taxon>
    </lineage>
</organism>
<reference evidence="10" key="1">
    <citation type="submission" date="2018-05" db="EMBL/GenBank/DDBJ databases">
        <authorList>
            <person name="Lanie J.A."/>
            <person name="Ng W.-L."/>
            <person name="Kazmierczak K.M."/>
            <person name="Andrzejewski T.M."/>
            <person name="Davidsen T.M."/>
            <person name="Wayne K.J."/>
            <person name="Tettelin H."/>
            <person name="Glass J.I."/>
            <person name="Rusch D."/>
            <person name="Podicherti R."/>
            <person name="Tsui H.-C.T."/>
            <person name="Winkler M.E."/>
        </authorList>
    </citation>
    <scope>NUCLEOTIDE SEQUENCE</scope>
</reference>
<evidence type="ECO:0000256" key="8">
    <source>
        <dbReference type="ARBA" id="ARBA00023170"/>
    </source>
</evidence>
<keyword evidence="5" id="KW-0677">Repeat</keyword>